<dbReference type="SUPFAM" id="SSF48726">
    <property type="entry name" value="Immunoglobulin"/>
    <property type="match status" value="1"/>
</dbReference>
<sequence>SEFCLFLSVFKAGLWDMETEAVTETEEEGQDIEITCSHSNAIGNGKYFCKGDCRNKDVLIHTADKVPNGKYSIRDEGNTFYVTIFKLTINDSGLYWCGIDRVGRDTYNRVDLIVTKREFIHHCTFIH</sequence>
<evidence type="ECO:0000256" key="2">
    <source>
        <dbReference type="ARBA" id="ARBA00022692"/>
    </source>
</evidence>
<dbReference type="AlphaFoldDB" id="A0A673B2Q5"/>
<feature type="domain" description="Immunoglobulin" evidence="4">
    <location>
        <begin position="21"/>
        <end position="115"/>
    </location>
</feature>
<organism evidence="5 6">
    <name type="scientific">Sphaeramia orbicularis</name>
    <name type="common">orbiculate cardinalfish</name>
    <dbReference type="NCBI Taxonomy" id="375764"/>
    <lineage>
        <taxon>Eukaryota</taxon>
        <taxon>Metazoa</taxon>
        <taxon>Chordata</taxon>
        <taxon>Craniata</taxon>
        <taxon>Vertebrata</taxon>
        <taxon>Euteleostomi</taxon>
        <taxon>Actinopterygii</taxon>
        <taxon>Neopterygii</taxon>
        <taxon>Teleostei</taxon>
        <taxon>Neoteleostei</taxon>
        <taxon>Acanthomorphata</taxon>
        <taxon>Gobiaria</taxon>
        <taxon>Kurtiformes</taxon>
        <taxon>Apogonoidei</taxon>
        <taxon>Apogonidae</taxon>
        <taxon>Apogoninae</taxon>
        <taxon>Sphaeramia</taxon>
    </lineage>
</organism>
<accession>A0A673B2Q5</accession>
<dbReference type="GO" id="GO:0005886">
    <property type="term" value="C:plasma membrane"/>
    <property type="evidence" value="ECO:0007669"/>
    <property type="project" value="TreeGrafter"/>
</dbReference>
<dbReference type="Pfam" id="PF07686">
    <property type="entry name" value="V-set"/>
    <property type="match status" value="1"/>
</dbReference>
<evidence type="ECO:0000256" key="3">
    <source>
        <dbReference type="ARBA" id="ARBA00023136"/>
    </source>
</evidence>
<dbReference type="InterPro" id="IPR013783">
    <property type="entry name" value="Ig-like_fold"/>
</dbReference>
<dbReference type="PANTHER" id="PTHR11860">
    <property type="entry name" value="POLYMERIC-IMMUNOGLOBULIN RECEPTOR"/>
    <property type="match status" value="1"/>
</dbReference>
<reference evidence="5" key="1">
    <citation type="submission" date="2019-06" db="EMBL/GenBank/DDBJ databases">
        <authorList>
            <consortium name="Wellcome Sanger Institute Data Sharing"/>
        </authorList>
    </citation>
    <scope>NUCLEOTIDE SEQUENCE [LARGE SCALE GENOMIC DNA]</scope>
</reference>
<keyword evidence="3" id="KW-0472">Membrane</keyword>
<evidence type="ECO:0000313" key="5">
    <source>
        <dbReference type="Ensembl" id="ENSSORP00005035629.1"/>
    </source>
</evidence>
<reference evidence="5" key="3">
    <citation type="submission" date="2025-09" db="UniProtKB">
        <authorList>
            <consortium name="Ensembl"/>
        </authorList>
    </citation>
    <scope>IDENTIFICATION</scope>
</reference>
<dbReference type="GO" id="GO:0004888">
    <property type="term" value="F:transmembrane signaling receptor activity"/>
    <property type="evidence" value="ECO:0007669"/>
    <property type="project" value="TreeGrafter"/>
</dbReference>
<dbReference type="InterPro" id="IPR036179">
    <property type="entry name" value="Ig-like_dom_sf"/>
</dbReference>
<name>A0A673B2Q5_9TELE</name>
<dbReference type="InterPro" id="IPR003599">
    <property type="entry name" value="Ig_sub"/>
</dbReference>
<keyword evidence="6" id="KW-1185">Reference proteome</keyword>
<dbReference type="InterPro" id="IPR013106">
    <property type="entry name" value="Ig_V-set"/>
</dbReference>
<evidence type="ECO:0000256" key="1">
    <source>
        <dbReference type="ARBA" id="ARBA00004370"/>
    </source>
</evidence>
<protein>
    <recommendedName>
        <fullName evidence="4">Immunoglobulin domain-containing protein</fullName>
    </recommendedName>
</protein>
<dbReference type="Ensembl" id="ENSSORT00005036579.1">
    <property type="protein sequence ID" value="ENSSORP00005035629.1"/>
    <property type="gene ID" value="ENSSORG00005016820.1"/>
</dbReference>
<keyword evidence="2" id="KW-0812">Transmembrane</keyword>
<dbReference type="SMART" id="SM00409">
    <property type="entry name" value="IG"/>
    <property type="match status" value="1"/>
</dbReference>
<dbReference type="InterPro" id="IPR050671">
    <property type="entry name" value="CD300_family_receptors"/>
</dbReference>
<dbReference type="InParanoid" id="A0A673B2Q5"/>
<dbReference type="Proteomes" id="UP000472271">
    <property type="component" value="Chromosome 1"/>
</dbReference>
<dbReference type="Gene3D" id="2.60.40.10">
    <property type="entry name" value="Immunoglobulins"/>
    <property type="match status" value="1"/>
</dbReference>
<reference evidence="5" key="2">
    <citation type="submission" date="2025-08" db="UniProtKB">
        <authorList>
            <consortium name="Ensembl"/>
        </authorList>
    </citation>
    <scope>IDENTIFICATION</scope>
</reference>
<proteinExistence type="predicted"/>
<evidence type="ECO:0000313" key="6">
    <source>
        <dbReference type="Proteomes" id="UP000472271"/>
    </source>
</evidence>
<evidence type="ECO:0000259" key="4">
    <source>
        <dbReference type="SMART" id="SM00409"/>
    </source>
</evidence>
<dbReference type="PANTHER" id="PTHR11860:SF118">
    <property type="entry name" value="CMRF35-LIKE MOLECULE 3-RELATED"/>
    <property type="match status" value="1"/>
</dbReference>
<comment type="subcellular location">
    <subcellularLocation>
        <location evidence="1">Membrane</location>
    </subcellularLocation>
</comment>